<name>A0A1N6KUR5_9BURK</name>
<dbReference type="InterPro" id="IPR041698">
    <property type="entry name" value="Methyltransf_25"/>
</dbReference>
<dbReference type="Gene3D" id="3.40.50.150">
    <property type="entry name" value="Vaccinia Virus protein VP39"/>
    <property type="match status" value="1"/>
</dbReference>
<evidence type="ECO:0000259" key="1">
    <source>
        <dbReference type="Pfam" id="PF13649"/>
    </source>
</evidence>
<evidence type="ECO:0000313" key="2">
    <source>
        <dbReference type="EMBL" id="SIO60283.1"/>
    </source>
</evidence>
<dbReference type="EMBL" id="FSRU01000002">
    <property type="protein sequence ID" value="SIO60283.1"/>
    <property type="molecule type" value="Genomic_DNA"/>
</dbReference>
<keyword evidence="3" id="KW-1185">Reference proteome</keyword>
<dbReference type="Proteomes" id="UP000185151">
    <property type="component" value="Unassembled WGS sequence"/>
</dbReference>
<evidence type="ECO:0000313" key="3">
    <source>
        <dbReference type="Proteomes" id="UP000185151"/>
    </source>
</evidence>
<protein>
    <recommendedName>
        <fullName evidence="1">Methyltransferase domain-containing protein</fullName>
    </recommendedName>
</protein>
<sequence>MCVRQWASRTIEVVDVLEASGTYCAQRFLQVMSEPAITVSHAPLGEPSRWVRHWTHLVAPGGAVLDVASGAGRHARWFAGRGHPVSALDRDAAALAAMRDEPLITTLAADLEGASWPLPDSAKFAAVVVTNYLHRPLFPHLLAALAPGGALIYETFAHGNQSVGKPSNPAFLLRPGELLDVVRPRLRVVAFQDGFLAQPRPAYVQRICAVLEAEPAFDGTQADRQGDTQGLPPPCYELAG</sequence>
<organism evidence="2 3">
    <name type="scientific">Paraburkholderia phenazinium</name>
    <dbReference type="NCBI Taxonomy" id="60549"/>
    <lineage>
        <taxon>Bacteria</taxon>
        <taxon>Pseudomonadati</taxon>
        <taxon>Pseudomonadota</taxon>
        <taxon>Betaproteobacteria</taxon>
        <taxon>Burkholderiales</taxon>
        <taxon>Burkholderiaceae</taxon>
        <taxon>Paraburkholderia</taxon>
    </lineage>
</organism>
<accession>A0A1N6KUR5</accession>
<reference evidence="2 3" key="1">
    <citation type="submission" date="2016-11" db="EMBL/GenBank/DDBJ databases">
        <authorList>
            <person name="Jaros S."/>
            <person name="Januszkiewicz K."/>
            <person name="Wedrychowicz H."/>
        </authorList>
    </citation>
    <scope>NUCLEOTIDE SEQUENCE [LARGE SCALE GENOMIC DNA]</scope>
    <source>
        <strain evidence="2 3">GAS95</strain>
    </source>
</reference>
<dbReference type="Pfam" id="PF13649">
    <property type="entry name" value="Methyltransf_25"/>
    <property type="match status" value="1"/>
</dbReference>
<dbReference type="AlphaFoldDB" id="A0A1N6KUR5"/>
<gene>
    <name evidence="2" type="ORF">SAMN05444165_4810</name>
</gene>
<feature type="domain" description="Methyltransferase" evidence="1">
    <location>
        <begin position="64"/>
        <end position="149"/>
    </location>
</feature>
<dbReference type="InterPro" id="IPR029063">
    <property type="entry name" value="SAM-dependent_MTases_sf"/>
</dbReference>
<dbReference type="SUPFAM" id="SSF53335">
    <property type="entry name" value="S-adenosyl-L-methionine-dependent methyltransferases"/>
    <property type="match status" value="1"/>
</dbReference>
<proteinExistence type="predicted"/>